<sequence>MLMITFKRSCKFDNPRCNIEGQYSPWLYRSLLNVLFLKENEYSEQQIVHSGLANLEALRSTIVDGYMDSSVKFDTNLYNQISAVLSVSLGEGLILCIIQLLTIAF</sequence>
<reference evidence="1" key="1">
    <citation type="journal article" date="2016" name="Proc. Natl. Acad. Sci. U.S.A.">
        <title>Lipid metabolic changes in an early divergent fungus govern the establishment of a mutualistic symbiosis with endobacteria.</title>
        <authorList>
            <person name="Lastovetsky O.A."/>
            <person name="Gaspar M.L."/>
            <person name="Mondo S.J."/>
            <person name="LaButti K.M."/>
            <person name="Sandor L."/>
            <person name="Grigoriev I.V."/>
            <person name="Henry S.A."/>
            <person name="Pawlowska T.E."/>
        </authorList>
    </citation>
    <scope>NUCLEOTIDE SEQUENCE [LARGE SCALE GENOMIC DNA]</scope>
    <source>
        <strain evidence="1">ATCC 52814</strain>
    </source>
</reference>
<organism evidence="1">
    <name type="scientific">Rhizopus microsporus var. microsporus</name>
    <dbReference type="NCBI Taxonomy" id="86635"/>
    <lineage>
        <taxon>Eukaryota</taxon>
        <taxon>Fungi</taxon>
        <taxon>Fungi incertae sedis</taxon>
        <taxon>Mucoromycota</taxon>
        <taxon>Mucoromycotina</taxon>
        <taxon>Mucoromycetes</taxon>
        <taxon>Mucorales</taxon>
        <taxon>Mucorineae</taxon>
        <taxon>Rhizopodaceae</taxon>
        <taxon>Rhizopus</taxon>
    </lineage>
</organism>
<dbReference type="AlphaFoldDB" id="A0A1X0RHU0"/>
<proteinExistence type="predicted"/>
<evidence type="ECO:0000313" key="1">
    <source>
        <dbReference type="EMBL" id="ORE11633.1"/>
    </source>
</evidence>
<protein>
    <submittedName>
        <fullName evidence="1">Uncharacterized protein</fullName>
    </submittedName>
</protein>
<name>A0A1X0RHU0_RHIZD</name>
<dbReference type="Proteomes" id="UP000242414">
    <property type="component" value="Unassembled WGS sequence"/>
</dbReference>
<dbReference type="EMBL" id="KV921856">
    <property type="protein sequence ID" value="ORE11633.1"/>
    <property type="molecule type" value="Genomic_DNA"/>
</dbReference>
<gene>
    <name evidence="1" type="ORF">BCV72DRAFT_219835</name>
</gene>
<accession>A0A1X0RHU0</accession>
<dbReference type="VEuPathDB" id="FungiDB:BCV72DRAFT_219835"/>
<dbReference type="OrthoDB" id="2264459at2759"/>